<dbReference type="InterPro" id="IPR013597">
    <property type="entry name" value="Mat_intron_G2"/>
</dbReference>
<dbReference type="RefSeq" id="WP_100205619.1">
    <property type="nucleotide sequence ID" value="NZ_PGGW01000071.1"/>
</dbReference>
<dbReference type="SUPFAM" id="SSF56672">
    <property type="entry name" value="DNA/RNA polymerases"/>
    <property type="match status" value="1"/>
</dbReference>
<dbReference type="Pfam" id="PF00078">
    <property type="entry name" value="RVT_1"/>
    <property type="match status" value="1"/>
</dbReference>
<dbReference type="NCBIfam" id="TIGR04416">
    <property type="entry name" value="group_II_RT_mat"/>
    <property type="match status" value="1"/>
</dbReference>
<dbReference type="SMR" id="A0A2M8LPR9"/>
<keyword evidence="4" id="KW-0695">RNA-directed DNA polymerase</keyword>
<dbReference type="Gene3D" id="3.30.70.270">
    <property type="match status" value="1"/>
</dbReference>
<protein>
    <submittedName>
        <fullName evidence="4">Group II intron reverse transcriptase/maturase</fullName>
    </submittedName>
</protein>
<name>A0A2M8LPR9_9ACTN</name>
<evidence type="ECO:0000256" key="1">
    <source>
        <dbReference type="ARBA" id="ARBA00025589"/>
    </source>
</evidence>
<feature type="coiled-coil region" evidence="2">
    <location>
        <begin position="273"/>
        <end position="307"/>
    </location>
</feature>
<feature type="domain" description="Reverse transcriptase" evidence="3">
    <location>
        <begin position="87"/>
        <end position="318"/>
    </location>
</feature>
<evidence type="ECO:0000259" key="3">
    <source>
        <dbReference type="PROSITE" id="PS50878"/>
    </source>
</evidence>
<proteinExistence type="predicted"/>
<dbReference type="Gene3D" id="3.10.10.10">
    <property type="entry name" value="HIV Type 1 Reverse Transcriptase, subunit A, domain 1"/>
    <property type="match status" value="1"/>
</dbReference>
<dbReference type="InterPro" id="IPR000477">
    <property type="entry name" value="RT_dom"/>
</dbReference>
<accession>A0A2M8LPR9</accession>
<dbReference type="InterPro" id="IPR051083">
    <property type="entry name" value="GrpII_Intron_Splice-Mob/Def"/>
</dbReference>
<evidence type="ECO:0000313" key="5">
    <source>
        <dbReference type="Proteomes" id="UP000230407"/>
    </source>
</evidence>
<keyword evidence="4" id="KW-0548">Nucleotidyltransferase</keyword>
<gene>
    <name evidence="4" type="primary">ltrA</name>
    <name evidence="4" type="ORF">CUT44_32260</name>
</gene>
<evidence type="ECO:0000256" key="2">
    <source>
        <dbReference type="SAM" id="Coils"/>
    </source>
</evidence>
<dbReference type="Proteomes" id="UP000230407">
    <property type="component" value="Unassembled WGS sequence"/>
</dbReference>
<sequence>MSAGMASPAVGGRSPSDKVRALQYALYRSAKADPGRRFHALGDKIHRRDVLRRAWAMVRANNGAPGIDRTTLAGVEGYGIDRLLGEVADELGRGQYRPQPARRVFIPKPGVKDEARPLSIPTVRDRIVQAAMKIVLEPVFEADMLPCSFGFRPKRSAHDALQVLIDEHHRGRRWVVETDIAECFSAIPHDKLMRAVEERICDQSVLRLLRQILRAGVMEDGQVRRPVTGTPQGGVISPLMCNVYLHRLDRAWDEHDGVLVRYADDVVVMCFSRSQAERALARLVELLEELELRLKASKTRIVHLATDGEGFDFLGFHHRQVRSRGLRGRRRVDFLARWPSDRAMQHARDRIREITARRRLPLHPEAIVGDVNLFLRGWMAYFRYGHSARRFSKIGRFARERVAHFISRKHRRSRAFGWWVLTVSSPNELGLISPYGTVVAPRAGKPWRERPNAVGERRR</sequence>
<dbReference type="EMBL" id="PGGW01000071">
    <property type="protein sequence ID" value="PJE93948.1"/>
    <property type="molecule type" value="Genomic_DNA"/>
</dbReference>
<dbReference type="Pfam" id="PF08388">
    <property type="entry name" value="GIIM"/>
    <property type="match status" value="1"/>
</dbReference>
<organism evidence="4 5">
    <name type="scientific">Streptomyces carminius</name>
    <dbReference type="NCBI Taxonomy" id="2665496"/>
    <lineage>
        <taxon>Bacteria</taxon>
        <taxon>Bacillati</taxon>
        <taxon>Actinomycetota</taxon>
        <taxon>Actinomycetes</taxon>
        <taxon>Kitasatosporales</taxon>
        <taxon>Streptomycetaceae</taxon>
        <taxon>Streptomyces</taxon>
    </lineage>
</organism>
<dbReference type="PANTHER" id="PTHR34047:SF8">
    <property type="entry name" value="PROTEIN YKFC"/>
    <property type="match status" value="1"/>
</dbReference>
<comment type="function">
    <text evidence="1">Poorly processive, error-prone DNA polymerase involved in untargeted mutagenesis. Copies undamaged DNA at stalled replication forks, which arise in vivo from mismatched or misaligned primer ends. These misaligned primers can be extended by PolIV. Exhibits no 3'-5' exonuclease (proofreading) activity. May be involved in translesional synthesis, in conjunction with the beta clamp from PolIII.</text>
</comment>
<comment type="caution">
    <text evidence="4">The sequence shown here is derived from an EMBL/GenBank/DDBJ whole genome shotgun (WGS) entry which is preliminary data.</text>
</comment>
<dbReference type="InterPro" id="IPR043128">
    <property type="entry name" value="Rev_trsase/Diguanyl_cyclase"/>
</dbReference>
<dbReference type="GO" id="GO:0003964">
    <property type="term" value="F:RNA-directed DNA polymerase activity"/>
    <property type="evidence" value="ECO:0007669"/>
    <property type="project" value="UniProtKB-KW"/>
</dbReference>
<keyword evidence="4" id="KW-0808">Transferase</keyword>
<dbReference type="InterPro" id="IPR043502">
    <property type="entry name" value="DNA/RNA_pol_sf"/>
</dbReference>
<dbReference type="InterPro" id="IPR030931">
    <property type="entry name" value="Group_II_RT_mat"/>
</dbReference>
<dbReference type="CDD" id="cd01651">
    <property type="entry name" value="RT_G2_intron"/>
    <property type="match status" value="1"/>
</dbReference>
<dbReference type="PROSITE" id="PS50878">
    <property type="entry name" value="RT_POL"/>
    <property type="match status" value="1"/>
</dbReference>
<keyword evidence="2" id="KW-0175">Coiled coil</keyword>
<reference evidence="4 5" key="1">
    <citation type="submission" date="2017-11" db="EMBL/GenBank/DDBJ databases">
        <title>Streptomyces carmine sp. nov., a novel actinomycete isolated from Sophora alopecuroides in Xinjiang, China.</title>
        <authorList>
            <person name="Wang Y."/>
            <person name="Luo X."/>
            <person name="Wan C."/>
            <person name="Zhang L."/>
        </authorList>
    </citation>
    <scope>NUCLEOTIDE SEQUENCE [LARGE SCALE GENOMIC DNA]</scope>
    <source>
        <strain evidence="4 5">TRM SA0054</strain>
    </source>
</reference>
<keyword evidence="5" id="KW-1185">Reference proteome</keyword>
<dbReference type="PANTHER" id="PTHR34047">
    <property type="entry name" value="NUCLEAR INTRON MATURASE 1, MITOCHONDRIAL-RELATED"/>
    <property type="match status" value="1"/>
</dbReference>
<dbReference type="AlphaFoldDB" id="A0A2M8LPR9"/>
<evidence type="ECO:0000313" key="4">
    <source>
        <dbReference type="EMBL" id="PJE93948.1"/>
    </source>
</evidence>